<evidence type="ECO:0000313" key="3">
    <source>
        <dbReference type="EMBL" id="RWS07797.1"/>
    </source>
</evidence>
<feature type="domain" description="Trafficking protein particle complex subunit 11" evidence="2">
    <location>
        <begin position="274"/>
        <end position="531"/>
    </location>
</feature>
<dbReference type="GO" id="GO:0005737">
    <property type="term" value="C:cytoplasm"/>
    <property type="evidence" value="ECO:0007669"/>
    <property type="project" value="TreeGrafter"/>
</dbReference>
<proteinExistence type="predicted"/>
<dbReference type="AlphaFoldDB" id="A0A443QXP4"/>
<dbReference type="PANTHER" id="PTHR14374:SF0">
    <property type="entry name" value="TRAFFICKING PROTEIN PARTICLE COMPLEX SUBUNIT 11"/>
    <property type="match status" value="1"/>
</dbReference>
<dbReference type="Proteomes" id="UP000285301">
    <property type="component" value="Unassembled WGS sequence"/>
</dbReference>
<accession>A0A443QXP4</accession>
<feature type="domain" description="Gryzun putative trafficking through Golgi" evidence="1">
    <location>
        <begin position="942"/>
        <end position="1052"/>
    </location>
</feature>
<keyword evidence="5" id="KW-1185">Reference proteome</keyword>
<sequence>MSFSYDSIAAKADDEIGDIPKELSLQPLPFIAFVGLNLNDRNHLHLWNTFAIQRQSDRIPLFYKALTPKSTIVSCKPKKSSYEWHIPKGILKNNWLQKHLFEVPSVAVFFIDLDWNHPQWDAARDDCAAKIDQLKRQLFGRSTRIALVLIQEHMSLPGDDSLGTERASELCSACDLSPKSLFVLPISDTQNFFGYIQRMEVAFLEMAKSYYQNEIKTIKAHKEQLNKTTHQLLFVRHQFKIAFFNEIKQDYQVSIKGYKQAFAYLMEVRVTATNFLEIKTIAGFLNYKICKLLFMLSEPMDAISQFRKHIDIFKSKSEPKELEFEHAAWLSKQFFILGELFEQAITAGLVPSQTQHPGYYYHEAALQAIVRKRLCYKICQYVYMNENDYQGAISKFSPLEFYGQRPWRPGCQSLEPLDIELEKEGIRALQYKEITYVNHSAIIISFLSSAMAQFKKHKCPRMMRYMMALIAEEYFSIKDYANALVYLYQILPFHRVERWKPILISLLKTALYSVYLSANCGEFVKVGLEYLSSWNNASKDEKQIIQKSVENVLKCQPPLQLNFISNEEYNALFDLWQNALQSIEQQVLTLNMNSVVPFIEVKPVFQSKEVSVDKKAHLSLFFKTNCPESVQFSRLRVVFTHQYYNDFCSLNKEDSNGGQLFFEPDKTYKIDFSFSPHPSDIDKSIQLAGISLHLGDTPLVVVLSWSFTPTDVKIESSKNLLRIMHLKDDLFAQQIVRNCVNIINRKANISLGFNHSLPALIDDNYICNFNVKNNEDKPISNLKLTIDRVNSSISEGISNFTVDEMLRSFGEEILISRNISVNEVIDKNIIFKFNASVVENFRFTVKYDLQAVSSPDYTGVCTKYEDVEIEAISPFTCIFTTCNIRRNTLNFIKVLEPFIIRASIKPLSSHRICLQNLLIQPNYFTVVIESDATNVSMRAACGSVLNPDGSTEIEFIFYCTQEILSPTSLGTLRVKWKRNEIGSSENETCVPLPNVIVQRSLLYVECSLPDYGVTRKHFQLTFTIYNRTDETLPLELSMENSDNFMYSGNKQVIAAKIRNTQIILIGCFTLIKIEIGGQKFCKQHYIMYPLVCGYVSLPKLRLVAYPDSSRAMPLDQLVDGLLPSSLQIMVSQFRE</sequence>
<dbReference type="Pfam" id="PF07919">
    <property type="entry name" value="Gryzun"/>
    <property type="match status" value="1"/>
</dbReference>
<dbReference type="InterPro" id="IPR012880">
    <property type="entry name" value="Gryzun"/>
</dbReference>
<dbReference type="EMBL" id="NCKU01003207">
    <property type="protein sequence ID" value="RWS07961.1"/>
    <property type="molecule type" value="Genomic_DNA"/>
</dbReference>
<reference evidence="3 5" key="1">
    <citation type="journal article" date="2018" name="Gigascience">
        <title>Genomes of trombidid mites reveal novel predicted allergens and laterally-transferred genes associated with secondary metabolism.</title>
        <authorList>
            <person name="Dong X."/>
            <person name="Chaisiri K."/>
            <person name="Xia D."/>
            <person name="Armstrong S.D."/>
            <person name="Fang Y."/>
            <person name="Donnelly M.J."/>
            <person name="Kadowaki T."/>
            <person name="McGarry J.W."/>
            <person name="Darby A.C."/>
            <person name="Makepeace B.L."/>
        </authorList>
    </citation>
    <scope>NUCLEOTIDE SEQUENCE [LARGE SCALE GENOMIC DNA]</scope>
    <source>
        <strain evidence="3">UoL-WK</strain>
    </source>
</reference>
<dbReference type="STRING" id="1965070.A0A443QXP4"/>
<name>A0A443QXP4_9ACAR</name>
<evidence type="ECO:0008006" key="6">
    <source>
        <dbReference type="Google" id="ProtNLM"/>
    </source>
</evidence>
<protein>
    <recommendedName>
        <fullName evidence="6">Trafficking protein particle complex subunit 11-like protein</fullName>
    </recommendedName>
</protein>
<evidence type="ECO:0000313" key="5">
    <source>
        <dbReference type="Proteomes" id="UP000285301"/>
    </source>
</evidence>
<evidence type="ECO:0000259" key="1">
    <source>
        <dbReference type="Pfam" id="PF07919"/>
    </source>
</evidence>
<dbReference type="OrthoDB" id="6278596at2759"/>
<dbReference type="PANTHER" id="PTHR14374">
    <property type="entry name" value="FOIE GRAS"/>
    <property type="match status" value="1"/>
</dbReference>
<comment type="caution">
    <text evidence="3">The sequence shown here is derived from an EMBL/GenBank/DDBJ whole genome shotgun (WGS) entry which is preliminary data.</text>
</comment>
<dbReference type="EMBL" id="NCKU01003299">
    <property type="protein sequence ID" value="RWS07797.1"/>
    <property type="molecule type" value="Genomic_DNA"/>
</dbReference>
<dbReference type="Pfam" id="PF11817">
    <property type="entry name" value="Foie-gras_1"/>
    <property type="match status" value="1"/>
</dbReference>
<evidence type="ECO:0000259" key="2">
    <source>
        <dbReference type="Pfam" id="PF11817"/>
    </source>
</evidence>
<gene>
    <name evidence="4" type="ORF">B4U79_04253</name>
    <name evidence="3" type="ORF">B4U79_07088</name>
</gene>
<evidence type="ECO:0000313" key="4">
    <source>
        <dbReference type="EMBL" id="RWS07961.1"/>
    </source>
</evidence>
<reference evidence="3" key="2">
    <citation type="submission" date="2018-11" db="EMBL/GenBank/DDBJ databases">
        <title>Trombidioid mite genomics.</title>
        <authorList>
            <person name="Dong X."/>
        </authorList>
    </citation>
    <scope>NUCLEOTIDE SEQUENCE</scope>
    <source>
        <strain evidence="3">UoL-WK</strain>
    </source>
</reference>
<organism evidence="3 5">
    <name type="scientific">Dinothrombium tinctorium</name>
    <dbReference type="NCBI Taxonomy" id="1965070"/>
    <lineage>
        <taxon>Eukaryota</taxon>
        <taxon>Metazoa</taxon>
        <taxon>Ecdysozoa</taxon>
        <taxon>Arthropoda</taxon>
        <taxon>Chelicerata</taxon>
        <taxon>Arachnida</taxon>
        <taxon>Acari</taxon>
        <taxon>Acariformes</taxon>
        <taxon>Trombidiformes</taxon>
        <taxon>Prostigmata</taxon>
        <taxon>Anystina</taxon>
        <taxon>Parasitengona</taxon>
        <taxon>Trombidioidea</taxon>
        <taxon>Trombidiidae</taxon>
        <taxon>Dinothrombium</taxon>
    </lineage>
</organism>
<dbReference type="InterPro" id="IPR021773">
    <property type="entry name" value="TPC11"/>
</dbReference>